<keyword evidence="2" id="KW-1133">Transmembrane helix</keyword>
<evidence type="ECO:0000313" key="4">
    <source>
        <dbReference type="Proteomes" id="UP001331761"/>
    </source>
</evidence>
<comment type="caution">
    <text evidence="3">The sequence shown here is derived from an EMBL/GenBank/DDBJ whole genome shotgun (WGS) entry which is preliminary data.</text>
</comment>
<keyword evidence="2" id="KW-0812">Transmembrane</keyword>
<keyword evidence="4" id="KW-1185">Reference proteome</keyword>
<feature type="region of interest" description="Disordered" evidence="1">
    <location>
        <begin position="66"/>
        <end position="94"/>
    </location>
</feature>
<evidence type="ECO:0000256" key="2">
    <source>
        <dbReference type="SAM" id="Phobius"/>
    </source>
</evidence>
<reference evidence="3 4" key="1">
    <citation type="submission" date="2019-10" db="EMBL/GenBank/DDBJ databases">
        <title>Assembly and Annotation for the nematode Trichostrongylus colubriformis.</title>
        <authorList>
            <person name="Martin J."/>
        </authorList>
    </citation>
    <scope>NUCLEOTIDE SEQUENCE [LARGE SCALE GENOMIC DNA]</scope>
    <source>
        <strain evidence="3">G859</strain>
        <tissue evidence="3">Whole worm</tissue>
    </source>
</reference>
<dbReference type="EMBL" id="WIXE01018424">
    <property type="protein sequence ID" value="KAK5970913.1"/>
    <property type="molecule type" value="Genomic_DNA"/>
</dbReference>
<gene>
    <name evidence="3" type="ORF">GCK32_020153</name>
</gene>
<keyword evidence="2" id="KW-0472">Membrane</keyword>
<accession>A0AAN8FVA1</accession>
<feature type="compositionally biased region" description="Basic and acidic residues" evidence="1">
    <location>
        <begin position="74"/>
        <end position="94"/>
    </location>
</feature>
<dbReference type="AlphaFoldDB" id="A0AAN8FVA1"/>
<protein>
    <submittedName>
        <fullName evidence="3">Uncharacterized protein</fullName>
    </submittedName>
</protein>
<dbReference type="Proteomes" id="UP001331761">
    <property type="component" value="Unassembled WGS sequence"/>
</dbReference>
<sequence>MSISFGLLFFTLIVPILLLLLLSGFKRSHRGRNMEKEHVEDLSHLDHIFDPDGIYRESKFEGMLNEDAADDVEIPSKSEKGESTKKGLPEKKSG</sequence>
<proteinExistence type="predicted"/>
<evidence type="ECO:0000313" key="3">
    <source>
        <dbReference type="EMBL" id="KAK5970913.1"/>
    </source>
</evidence>
<evidence type="ECO:0000256" key="1">
    <source>
        <dbReference type="SAM" id="MobiDB-lite"/>
    </source>
</evidence>
<name>A0AAN8FVA1_TRICO</name>
<organism evidence="3 4">
    <name type="scientific">Trichostrongylus colubriformis</name>
    <name type="common">Black scour worm</name>
    <dbReference type="NCBI Taxonomy" id="6319"/>
    <lineage>
        <taxon>Eukaryota</taxon>
        <taxon>Metazoa</taxon>
        <taxon>Ecdysozoa</taxon>
        <taxon>Nematoda</taxon>
        <taxon>Chromadorea</taxon>
        <taxon>Rhabditida</taxon>
        <taxon>Rhabditina</taxon>
        <taxon>Rhabditomorpha</taxon>
        <taxon>Strongyloidea</taxon>
        <taxon>Trichostrongylidae</taxon>
        <taxon>Trichostrongylus</taxon>
    </lineage>
</organism>
<feature type="non-terminal residue" evidence="3">
    <location>
        <position position="94"/>
    </location>
</feature>
<feature type="transmembrane region" description="Helical" evidence="2">
    <location>
        <begin position="6"/>
        <end position="25"/>
    </location>
</feature>